<keyword evidence="1" id="KW-0812">Transmembrane</keyword>
<dbReference type="PATRIC" id="fig|796941.3.peg.873"/>
<dbReference type="Proteomes" id="UP000005244">
    <property type="component" value="Unassembled WGS sequence"/>
</dbReference>
<feature type="transmembrane region" description="Helical" evidence="1">
    <location>
        <begin position="93"/>
        <end position="116"/>
    </location>
</feature>
<feature type="transmembrane region" description="Helical" evidence="1">
    <location>
        <begin position="159"/>
        <end position="179"/>
    </location>
</feature>
<feature type="transmembrane region" description="Helical" evidence="1">
    <location>
        <begin position="32"/>
        <end position="49"/>
    </location>
</feature>
<feature type="transmembrane region" description="Helical" evidence="1">
    <location>
        <begin position="248"/>
        <end position="267"/>
    </location>
</feature>
<keyword evidence="1" id="KW-1133">Transmembrane helix</keyword>
<reference evidence="2 3" key="1">
    <citation type="submission" date="2012-07" db="EMBL/GenBank/DDBJ databases">
        <authorList>
            <person name="Durkin A.S."/>
            <person name="McCorrison J."/>
            <person name="Torralba M."/>
            <person name="Gillis M."/>
            <person name="Methe B."/>
            <person name="Sutton G."/>
            <person name="Nelson K.E."/>
        </authorList>
    </citation>
    <scope>NUCLEOTIDE SEQUENCE [LARGE SCALE GENOMIC DNA]</scope>
    <source>
        <strain evidence="2 3">OBRC8</strain>
    </source>
</reference>
<dbReference type="PANTHER" id="PTHR34289">
    <property type="entry name" value="PROTEIN, PUTATIVE (DUF819)-RELATED"/>
    <property type="match status" value="1"/>
</dbReference>
<feature type="transmembrane region" description="Helical" evidence="1">
    <location>
        <begin position="363"/>
        <end position="386"/>
    </location>
</feature>
<feature type="transmembrane region" description="Helical" evidence="1">
    <location>
        <begin position="331"/>
        <end position="351"/>
    </location>
</feature>
<evidence type="ECO:0000313" key="2">
    <source>
        <dbReference type="EMBL" id="EJU23370.1"/>
    </source>
</evidence>
<feature type="transmembrane region" description="Helical" evidence="1">
    <location>
        <begin position="305"/>
        <end position="324"/>
    </location>
</feature>
<dbReference type="InterPro" id="IPR008537">
    <property type="entry name" value="DUF819"/>
</dbReference>
<feature type="transmembrane region" description="Helical" evidence="1">
    <location>
        <begin position="128"/>
        <end position="147"/>
    </location>
</feature>
<evidence type="ECO:0000256" key="1">
    <source>
        <dbReference type="SAM" id="Phobius"/>
    </source>
</evidence>
<keyword evidence="1" id="KW-0472">Membrane</keyword>
<dbReference type="Pfam" id="PF05684">
    <property type="entry name" value="DUF819"/>
    <property type="match status" value="1"/>
</dbReference>
<gene>
    <name evidence="2" type="ORF">HMPREF1143_2236</name>
</gene>
<accession>J6HEA0</accession>
<dbReference type="PANTHER" id="PTHR34289:SF8">
    <property type="entry name" value="DUF819 DOMAIN-CONTAINING PROTEIN"/>
    <property type="match status" value="1"/>
</dbReference>
<proteinExistence type="predicted"/>
<protein>
    <submittedName>
        <fullName evidence="2">PF05684 family protein</fullName>
    </submittedName>
</protein>
<sequence length="392" mass="42411">MEQTTFLSSPGSLIALILGIIAFSLWLQKFKITSLLGPSLLVIIFGIIASNAKIVPSMTELYGILAVYCIPISMSLFLMNIDFSQLKDMTKEPVISLISAIFSVGVIAFLFGLFFAEKIPDGWKVAGMFVGTYTGGSSNLTAIAIALEASNETIVSANAADYVIGIPSMILMFAAPAILKSSAFFNKIWPYKHTEDELYGYDLEHKSLFSAKEWSIMDIAMLLTVSFTIVQTANFISTTFFPESMYKSAIRILLITTVSAIIGQLPFIKTLKGKLDLGLLIAMIYLTIIGFMVDISGFLTSTASITIFCACVILFSTLLHLLITRFFKIRYEFVVISIVAAIADGTTAALVCSNGKWKSLIPIALISGVLAGLIGNYLGISVAYMIKAAIGA</sequence>
<feature type="transmembrane region" description="Helical" evidence="1">
    <location>
        <begin position="61"/>
        <end position="81"/>
    </location>
</feature>
<organism evidence="2 3">
    <name type="scientific">Peptoanaerobacter stomatis</name>
    <dbReference type="NCBI Taxonomy" id="796937"/>
    <lineage>
        <taxon>Bacteria</taxon>
        <taxon>Bacillati</taxon>
        <taxon>Bacillota</taxon>
        <taxon>Clostridia</taxon>
        <taxon>Peptostreptococcales</taxon>
        <taxon>Filifactoraceae</taxon>
        <taxon>Peptoanaerobacter</taxon>
    </lineage>
</organism>
<dbReference type="EMBL" id="ALNK01000015">
    <property type="protein sequence ID" value="EJU23370.1"/>
    <property type="molecule type" value="Genomic_DNA"/>
</dbReference>
<comment type="caution">
    <text evidence="2">The sequence shown here is derived from an EMBL/GenBank/DDBJ whole genome shotgun (WGS) entry which is preliminary data.</text>
</comment>
<evidence type="ECO:0000313" key="3">
    <source>
        <dbReference type="Proteomes" id="UP000005244"/>
    </source>
</evidence>
<feature type="transmembrane region" description="Helical" evidence="1">
    <location>
        <begin position="279"/>
        <end position="299"/>
    </location>
</feature>
<dbReference type="RefSeq" id="WP_009530582.1">
    <property type="nucleotide sequence ID" value="NZ_ALNK01000015.1"/>
</dbReference>
<dbReference type="AlphaFoldDB" id="J6HEA0"/>
<keyword evidence="3" id="KW-1185">Reference proteome</keyword>
<feature type="transmembrane region" description="Helical" evidence="1">
    <location>
        <begin position="216"/>
        <end position="236"/>
    </location>
</feature>
<name>J6HEA0_9FIRM</name>
<feature type="transmembrane region" description="Helical" evidence="1">
    <location>
        <begin position="7"/>
        <end position="26"/>
    </location>
</feature>